<comment type="caution">
    <text evidence="2">The sequence shown here is derived from an EMBL/GenBank/DDBJ whole genome shotgun (WGS) entry which is preliminary data.</text>
</comment>
<dbReference type="Proteomes" id="UP001459277">
    <property type="component" value="Unassembled WGS sequence"/>
</dbReference>
<feature type="compositionally biased region" description="Acidic residues" evidence="1">
    <location>
        <begin position="44"/>
        <end position="53"/>
    </location>
</feature>
<protein>
    <submittedName>
        <fullName evidence="2">Uncharacterized protein</fullName>
    </submittedName>
</protein>
<dbReference type="AlphaFoldDB" id="A0AAW2DFZ7"/>
<feature type="region of interest" description="Disordered" evidence="1">
    <location>
        <begin position="29"/>
        <end position="73"/>
    </location>
</feature>
<evidence type="ECO:0000256" key="1">
    <source>
        <dbReference type="SAM" id="MobiDB-lite"/>
    </source>
</evidence>
<name>A0AAW2DFZ7_9ROSI</name>
<reference evidence="2 3" key="1">
    <citation type="submission" date="2024-01" db="EMBL/GenBank/DDBJ databases">
        <title>A telomere-to-telomere, gap-free genome of sweet tea (Lithocarpus litseifolius).</title>
        <authorList>
            <person name="Zhou J."/>
        </authorList>
    </citation>
    <scope>NUCLEOTIDE SEQUENCE [LARGE SCALE GENOMIC DNA]</scope>
    <source>
        <strain evidence="2">Zhou-2022a</strain>
        <tissue evidence="2">Leaf</tissue>
    </source>
</reference>
<keyword evidence="3" id="KW-1185">Reference proteome</keyword>
<evidence type="ECO:0000313" key="3">
    <source>
        <dbReference type="Proteomes" id="UP001459277"/>
    </source>
</evidence>
<sequence length="345" mass="39326">MSSEASSEQLCVHEGAGYDEVYPLGQDNLRASYPKRVPSTNSSSEEEKEDLDVDGSKSSSNEDSDEESVENVNSSIRSVVGLDGLRKFVLPLMWTVNDFNPTIKQKHFDTLRERYQIPVRIPIRLPFKFEKCYYQDAEDIGRVVMMKGLTDRCMAREKLVDYLKERSEATEMERNELKASWEVQVKKFDVTRKALKETEAQDEALKKVLKDKEGEISLLKKQFLRAKKDGKTEFHTSNSFLFELGGCFADSFNDYFRQVKASFPDLDLSQISIDAAAQTLARSFEFKDTDELFDDAPTPDAQGDRKPVLQDEQAISVEDETRPFEEAKTNEKEKVVDEGTSANQP</sequence>
<proteinExistence type="predicted"/>
<evidence type="ECO:0000313" key="2">
    <source>
        <dbReference type="EMBL" id="KAL0008608.1"/>
    </source>
</evidence>
<feature type="compositionally biased region" description="Basic and acidic residues" evidence="1">
    <location>
        <begin position="319"/>
        <end position="337"/>
    </location>
</feature>
<gene>
    <name evidence="2" type="ORF">SO802_010110</name>
</gene>
<organism evidence="2 3">
    <name type="scientific">Lithocarpus litseifolius</name>
    <dbReference type="NCBI Taxonomy" id="425828"/>
    <lineage>
        <taxon>Eukaryota</taxon>
        <taxon>Viridiplantae</taxon>
        <taxon>Streptophyta</taxon>
        <taxon>Embryophyta</taxon>
        <taxon>Tracheophyta</taxon>
        <taxon>Spermatophyta</taxon>
        <taxon>Magnoliopsida</taxon>
        <taxon>eudicotyledons</taxon>
        <taxon>Gunneridae</taxon>
        <taxon>Pentapetalae</taxon>
        <taxon>rosids</taxon>
        <taxon>fabids</taxon>
        <taxon>Fagales</taxon>
        <taxon>Fagaceae</taxon>
        <taxon>Lithocarpus</taxon>
    </lineage>
</organism>
<feature type="region of interest" description="Disordered" evidence="1">
    <location>
        <begin position="291"/>
        <end position="345"/>
    </location>
</feature>
<dbReference type="EMBL" id="JAZDWU010000003">
    <property type="protein sequence ID" value="KAL0008608.1"/>
    <property type="molecule type" value="Genomic_DNA"/>
</dbReference>
<accession>A0AAW2DFZ7</accession>